<dbReference type="STRING" id="1867956.BJF95_10505"/>
<sequence>MVQRWTSLVVVACMMAAPAFAQSLSGQFLAQIVQTSKPHKDALKALVYGRQGIPPWVLNMVNRDDYVGLASVEIPVDGKPMQLFYACEAKRCNQSAIRVLFSKDGKHVVMRVNDDRLGETYLGKPTAAEKTALDRNPGA</sequence>
<dbReference type="RefSeq" id="WP_075638610.1">
    <property type="nucleotide sequence ID" value="NZ_MKIM01000024.1"/>
</dbReference>
<dbReference type="Gene3D" id="3.40.1420.10">
    <property type="entry name" value="Inhibitor of vertebrate lysozyme"/>
    <property type="match status" value="1"/>
</dbReference>
<feature type="signal peptide" evidence="1">
    <location>
        <begin position="1"/>
        <end position="21"/>
    </location>
</feature>
<comment type="caution">
    <text evidence="2">The sequence shown here is derived from an EMBL/GenBank/DDBJ whole genome shotgun (WGS) entry which is preliminary data.</text>
</comment>
<name>A0A1Q8ZU38_9HYPH</name>
<gene>
    <name evidence="2" type="ORF">BJF95_10505</name>
</gene>
<evidence type="ECO:0000313" key="2">
    <source>
        <dbReference type="EMBL" id="OLP45594.1"/>
    </source>
</evidence>
<dbReference type="Pfam" id="PF08816">
    <property type="entry name" value="Ivy"/>
    <property type="match status" value="1"/>
</dbReference>
<dbReference type="InterPro" id="IPR036501">
    <property type="entry name" value="Inhibitor_vert_lysozyme_sf"/>
</dbReference>
<dbReference type="SUPFAM" id="SSF89872">
    <property type="entry name" value="Inhibitor of vertebrate lysozyme, Ivy"/>
    <property type="match status" value="1"/>
</dbReference>
<evidence type="ECO:0008006" key="4">
    <source>
        <dbReference type="Google" id="ProtNLM"/>
    </source>
</evidence>
<evidence type="ECO:0000256" key="1">
    <source>
        <dbReference type="SAM" id="SignalP"/>
    </source>
</evidence>
<keyword evidence="1" id="KW-0732">Signal</keyword>
<keyword evidence="3" id="KW-1185">Reference proteome</keyword>
<feature type="chain" id="PRO_5012954762" description="Inhibitor of vertebrate lysozyme" evidence="1">
    <location>
        <begin position="22"/>
        <end position="139"/>
    </location>
</feature>
<dbReference type="Proteomes" id="UP000186894">
    <property type="component" value="Unassembled WGS sequence"/>
</dbReference>
<proteinExistence type="predicted"/>
<dbReference type="AlphaFoldDB" id="A0A1Q8ZU38"/>
<evidence type="ECO:0000313" key="3">
    <source>
        <dbReference type="Proteomes" id="UP000186894"/>
    </source>
</evidence>
<dbReference type="OrthoDB" id="8365205at2"/>
<reference evidence="2 3" key="1">
    <citation type="submission" date="2016-09" db="EMBL/GenBank/DDBJ databases">
        <title>Rhizobium oryziradicis sp. nov., isolated from the root of rice.</title>
        <authorList>
            <person name="Zhao J."/>
            <person name="Zhang X."/>
        </authorList>
    </citation>
    <scope>NUCLEOTIDE SEQUENCE [LARGE SCALE GENOMIC DNA]</scope>
    <source>
        <strain evidence="2 3">N19</strain>
    </source>
</reference>
<dbReference type="EMBL" id="MKIM01000024">
    <property type="protein sequence ID" value="OLP45594.1"/>
    <property type="molecule type" value="Genomic_DNA"/>
</dbReference>
<protein>
    <recommendedName>
        <fullName evidence="4">Inhibitor of vertebrate lysozyme</fullName>
    </recommendedName>
</protein>
<accession>A0A1Q8ZU38</accession>
<organism evidence="2 3">
    <name type="scientific">Rhizobium oryziradicis</name>
    <dbReference type="NCBI Taxonomy" id="1867956"/>
    <lineage>
        <taxon>Bacteria</taxon>
        <taxon>Pseudomonadati</taxon>
        <taxon>Pseudomonadota</taxon>
        <taxon>Alphaproteobacteria</taxon>
        <taxon>Hyphomicrobiales</taxon>
        <taxon>Rhizobiaceae</taxon>
        <taxon>Rhizobium/Agrobacterium group</taxon>
        <taxon>Rhizobium</taxon>
    </lineage>
</organism>